<dbReference type="PANTHER" id="PTHR22550">
    <property type="entry name" value="SPORE GERMINATION PROTEIN"/>
    <property type="match status" value="1"/>
</dbReference>
<dbReference type="PANTHER" id="PTHR22550:SF5">
    <property type="entry name" value="LEUCINE ZIPPER PROTEIN 4"/>
    <property type="match status" value="1"/>
</dbReference>
<protein>
    <submittedName>
        <fullName evidence="5">Spore germination protein</fullName>
    </submittedName>
</protein>
<gene>
    <name evidence="5" type="ORF">LSG31_10925</name>
</gene>
<keyword evidence="6" id="KW-1185">Reference proteome</keyword>
<feature type="transmembrane region" description="Helical" evidence="4">
    <location>
        <begin position="439"/>
        <end position="460"/>
    </location>
</feature>
<keyword evidence="4" id="KW-0812">Transmembrane</keyword>
<dbReference type="Proteomes" id="UP000830167">
    <property type="component" value="Chromosome"/>
</dbReference>
<dbReference type="InterPro" id="IPR050768">
    <property type="entry name" value="UPF0353/GerABKA_families"/>
</dbReference>
<dbReference type="Pfam" id="PF03323">
    <property type="entry name" value="GerA"/>
    <property type="match status" value="1"/>
</dbReference>
<sequence length="524" mass="58554">MKINRIFSPKQPKQVVSTTTDGSFTHEETIPLSFSTSDVKQRMKDLFGNSMDFACENIQIGPNRGIFLYLDSMTNSKVLQEITKRLNWSETIQTEADLHHFQQQYLSGITFRYDSFEHELVWSLLSGFAALIVEGVPVSLSLQIDDIESRSIQEPSTQTIIRGPKDGFTETAQTNMSLIRRRLKNPKLRFLPYYVGKDTHTLVVLGYMEDICNASILEEVKKRIKNIVISSVFDSGYIEELISDKTWTPFPLSMNSERPDAISAGIMEGKIAIIVDGTPFVLLVPVTLNDFFQVPEDYYQPFLMSSFVRFIRYLAFLISLVLPAFFVAVLTFDYEMIPTPLLINLISQRENVPFPTIVELIMMEISFEILREAGTRMPRAVGQTVSIVGALVIGQAAVEAGVVSNTLVIVVALTAIASFVSPIYSFASSARLLRFSLSLLAAWLGLFGIILGLIAIVGHLSSLRSYGVPYLAPIAPFGLQGQKDVFIRAPLWAMWKRPGFLKPQTPNKIADVEPPSPPNEEESS</sequence>
<feature type="region of interest" description="Disordered" evidence="3">
    <location>
        <begin position="1"/>
        <end position="21"/>
    </location>
</feature>
<dbReference type="EMBL" id="CP089291">
    <property type="protein sequence ID" value="UOF92620.1"/>
    <property type="molecule type" value="Genomic_DNA"/>
</dbReference>
<evidence type="ECO:0000313" key="6">
    <source>
        <dbReference type="Proteomes" id="UP000830167"/>
    </source>
</evidence>
<feature type="transmembrane region" description="Helical" evidence="4">
    <location>
        <begin position="310"/>
        <end position="332"/>
    </location>
</feature>
<feature type="transmembrane region" description="Helical" evidence="4">
    <location>
        <begin position="382"/>
        <end position="401"/>
    </location>
</feature>
<dbReference type="InterPro" id="IPR004995">
    <property type="entry name" value="Spore_Ger"/>
</dbReference>
<feature type="transmembrane region" description="Helical" evidence="4">
    <location>
        <begin position="407"/>
        <end position="427"/>
    </location>
</feature>
<evidence type="ECO:0000313" key="5">
    <source>
        <dbReference type="EMBL" id="UOF92620.1"/>
    </source>
</evidence>
<proteinExistence type="inferred from homology"/>
<comment type="similarity">
    <text evidence="1">Belongs to the GerABKA family.</text>
</comment>
<reference evidence="5" key="1">
    <citation type="submission" date="2021-12" db="EMBL/GenBank/DDBJ databases">
        <title>Alicyclobacillaceae gen. nov., sp. nov., isolated from chalcocite enrichment system.</title>
        <authorList>
            <person name="Jiang Z."/>
        </authorList>
    </citation>
    <scope>NUCLEOTIDE SEQUENCE</scope>
    <source>
        <strain evidence="5">MYW30-H2</strain>
    </source>
</reference>
<feature type="region of interest" description="Disordered" evidence="3">
    <location>
        <begin position="502"/>
        <end position="524"/>
    </location>
</feature>
<dbReference type="RefSeq" id="WP_347439288.1">
    <property type="nucleotide sequence ID" value="NZ_CP089291.1"/>
</dbReference>
<keyword evidence="2 4" id="KW-0472">Membrane</keyword>
<evidence type="ECO:0000256" key="2">
    <source>
        <dbReference type="ARBA" id="ARBA00023136"/>
    </source>
</evidence>
<keyword evidence="4" id="KW-1133">Transmembrane helix</keyword>
<evidence type="ECO:0000256" key="3">
    <source>
        <dbReference type="SAM" id="MobiDB-lite"/>
    </source>
</evidence>
<name>A0ABY4CQ45_9BACL</name>
<accession>A0ABY4CQ45</accession>
<evidence type="ECO:0000256" key="4">
    <source>
        <dbReference type="SAM" id="Phobius"/>
    </source>
</evidence>
<evidence type="ECO:0000256" key="1">
    <source>
        <dbReference type="ARBA" id="ARBA00005278"/>
    </source>
</evidence>
<dbReference type="PIRSF" id="PIRSF005690">
    <property type="entry name" value="GerBA"/>
    <property type="match status" value="1"/>
</dbReference>
<organism evidence="5 6">
    <name type="scientific">Fodinisporobacter ferrooxydans</name>
    <dbReference type="NCBI Taxonomy" id="2901836"/>
    <lineage>
        <taxon>Bacteria</taxon>
        <taxon>Bacillati</taxon>
        <taxon>Bacillota</taxon>
        <taxon>Bacilli</taxon>
        <taxon>Bacillales</taxon>
        <taxon>Alicyclobacillaceae</taxon>
        <taxon>Fodinisporobacter</taxon>
    </lineage>
</organism>